<dbReference type="Pfam" id="PF01535">
    <property type="entry name" value="PPR"/>
    <property type="match status" value="1"/>
</dbReference>
<dbReference type="OrthoDB" id="185373at2759"/>
<feature type="repeat" description="PPR" evidence="2">
    <location>
        <begin position="588"/>
        <end position="622"/>
    </location>
</feature>
<dbReference type="Proteomes" id="UP000515151">
    <property type="component" value="Chromosome 7"/>
</dbReference>
<feature type="region of interest" description="Disordered" evidence="3">
    <location>
        <begin position="697"/>
        <end position="725"/>
    </location>
</feature>
<dbReference type="PANTHER" id="PTHR47940:SF1">
    <property type="entry name" value="PROTEIN LOW PHOTOSYNTHETIC EFFICIENCY 1, CHLOROPLASTIC"/>
    <property type="match status" value="1"/>
</dbReference>
<evidence type="ECO:0000256" key="2">
    <source>
        <dbReference type="PROSITE-ProRule" id="PRU00708"/>
    </source>
</evidence>
<evidence type="ECO:0000256" key="1">
    <source>
        <dbReference type="ARBA" id="ARBA00022737"/>
    </source>
</evidence>
<dbReference type="NCBIfam" id="TIGR00756">
    <property type="entry name" value="PPR"/>
    <property type="match status" value="4"/>
</dbReference>
<evidence type="ECO:0000256" key="3">
    <source>
        <dbReference type="SAM" id="MobiDB-lite"/>
    </source>
</evidence>
<sequence length="725" mass="80868">MQSLGICPVKGDSWAIPRKKLPKRRAPVNGPQCSSCYFLMVFSNSARFSSNIVSWGCSGSANFRNGLGLFVPRECSRAPDSASFALAWAMGEQQSASSEIGNSCNRVDVLSGKMGSEDDVGEEEKPVGSPSEGEENERIDVRALTESLSMAKSAEDVEEVLKEKGQLPLQVFSSMIKGFGRDNRMHSALAVVEWLKRKKDETNGLISPNLFIYNSLLGAVKLSKQFDYLDEIMEDMGNEGVIPNVVTYNTLMVIYIEQGRPQEALDILDEIPKAGFAPTPVSYSTALMAYRRMEDGNGALKFFVKFREKFRNGEILKDGEEDWETEIVKLENFTIRICYQVMRRWLVNDGNLSGDVLNLLSNMDKAGLAPSCCDLERLVWACTREEHYIVAKELYTRIRERYSDISLSVCNHVIWVMGKAKKWWAALEVYEDLLDDGPEPNNMSNELIISHFNVLLSAARKKGIWKWGVNLINKMEDKGLKPGSKEWNSVLIACSKASETSAAIEIFKRMVEKGEKPTIISYGALLSALEKGQLYDEALKVWDHMIKVGVEPNLYAYTTMASILTGQGNFRRLDALIREMVSLGIEPTVVTYNAIISGCAKTGSGSSAYEWFHRMKVQGISPNEVTYEMLIEALSKDGKPRLAYDLYVRAQNEGLSLSFKAYDAVSRSAKGYGAGVDLNALGPRPPDPKKQKLLEVSGRRNSSEFYDSSHVQRGSTHSMKCEFGE</sequence>
<organism evidence="4 5">
    <name type="scientific">Punica granatum</name>
    <name type="common">Pomegranate</name>
    <dbReference type="NCBI Taxonomy" id="22663"/>
    <lineage>
        <taxon>Eukaryota</taxon>
        <taxon>Viridiplantae</taxon>
        <taxon>Streptophyta</taxon>
        <taxon>Embryophyta</taxon>
        <taxon>Tracheophyta</taxon>
        <taxon>Spermatophyta</taxon>
        <taxon>Magnoliopsida</taxon>
        <taxon>eudicotyledons</taxon>
        <taxon>Gunneridae</taxon>
        <taxon>Pentapetalae</taxon>
        <taxon>rosids</taxon>
        <taxon>malvids</taxon>
        <taxon>Myrtales</taxon>
        <taxon>Lythraceae</taxon>
        <taxon>Punica</taxon>
    </lineage>
</organism>
<dbReference type="PANTHER" id="PTHR47940">
    <property type="entry name" value="OS12G0283900 PROTEIN"/>
    <property type="match status" value="1"/>
</dbReference>
<dbReference type="RefSeq" id="XP_031405338.1">
    <property type="nucleotide sequence ID" value="XM_031549478.1"/>
</dbReference>
<keyword evidence="4" id="KW-1185">Reference proteome</keyword>
<evidence type="ECO:0000313" key="4">
    <source>
        <dbReference type="Proteomes" id="UP000515151"/>
    </source>
</evidence>
<reference evidence="5" key="2">
    <citation type="submission" date="2025-08" db="UniProtKB">
        <authorList>
            <consortium name="RefSeq"/>
        </authorList>
    </citation>
    <scope>IDENTIFICATION</scope>
    <source>
        <tissue evidence="5">Leaf</tissue>
    </source>
</reference>
<protein>
    <submittedName>
        <fullName evidence="5">Protein LOW PHOTOSYNTHETIC EFFICIENCY 1, chloroplastic-like</fullName>
    </submittedName>
</protein>
<feature type="compositionally biased region" description="Polar residues" evidence="3">
    <location>
        <begin position="703"/>
        <end position="718"/>
    </location>
</feature>
<evidence type="ECO:0000313" key="5">
    <source>
        <dbReference type="RefSeq" id="XP_031405338.1"/>
    </source>
</evidence>
<dbReference type="AlphaFoldDB" id="A0A6P8EIC8"/>
<feature type="repeat" description="PPR" evidence="2">
    <location>
        <begin position="553"/>
        <end position="587"/>
    </location>
</feature>
<dbReference type="Pfam" id="PF13041">
    <property type="entry name" value="PPR_2"/>
    <property type="match status" value="2"/>
</dbReference>
<keyword evidence="1" id="KW-0677">Repeat</keyword>
<feature type="repeat" description="PPR" evidence="2">
    <location>
        <begin position="483"/>
        <end position="517"/>
    </location>
</feature>
<feature type="repeat" description="PPR" evidence="2">
    <location>
        <begin position="623"/>
        <end position="657"/>
    </location>
</feature>
<dbReference type="Pfam" id="PF13812">
    <property type="entry name" value="PPR_3"/>
    <property type="match status" value="1"/>
</dbReference>
<proteinExistence type="predicted"/>
<dbReference type="PROSITE" id="PS51375">
    <property type="entry name" value="PPR"/>
    <property type="match status" value="6"/>
</dbReference>
<dbReference type="InterPro" id="IPR002885">
    <property type="entry name" value="PPR_rpt"/>
</dbReference>
<feature type="repeat" description="PPR" evidence="2">
    <location>
        <begin position="244"/>
        <end position="278"/>
    </location>
</feature>
<dbReference type="GeneID" id="116214155"/>
<name>A0A6P8EIC8_PUNGR</name>
<accession>A0A6P8EIC8</accession>
<dbReference type="InterPro" id="IPR011990">
    <property type="entry name" value="TPR-like_helical_dom_sf"/>
</dbReference>
<reference evidence="4" key="1">
    <citation type="journal article" date="2020" name="Plant Biotechnol. J.">
        <title>The pomegranate (Punica granatum L.) draft genome dissects genetic divergence between soft- and hard-seeded cultivars.</title>
        <authorList>
            <person name="Luo X."/>
            <person name="Li H."/>
            <person name="Wu Z."/>
            <person name="Yao W."/>
            <person name="Zhao P."/>
            <person name="Cao D."/>
            <person name="Yu H."/>
            <person name="Li K."/>
            <person name="Poudel K."/>
            <person name="Zhao D."/>
            <person name="Zhang F."/>
            <person name="Xia X."/>
            <person name="Chen L."/>
            <person name="Wang Q."/>
            <person name="Jing D."/>
            <person name="Cao S."/>
        </authorList>
    </citation>
    <scope>NUCLEOTIDE SEQUENCE [LARGE SCALE GENOMIC DNA]</scope>
    <source>
        <strain evidence="4">cv. Tunisia</strain>
    </source>
</reference>
<gene>
    <name evidence="5" type="primary">LOC116214155</name>
</gene>
<feature type="repeat" description="PPR" evidence="2">
    <location>
        <begin position="518"/>
        <end position="552"/>
    </location>
</feature>
<dbReference type="InterPro" id="IPR053343">
    <property type="entry name" value="PSII_mRNA-binding_protein"/>
</dbReference>
<dbReference type="Gene3D" id="1.25.40.10">
    <property type="entry name" value="Tetratricopeptide repeat domain"/>
    <property type="match status" value="3"/>
</dbReference>
<feature type="region of interest" description="Disordered" evidence="3">
    <location>
        <begin position="112"/>
        <end position="138"/>
    </location>
</feature>